<evidence type="ECO:0000256" key="1">
    <source>
        <dbReference type="SAM" id="MobiDB-lite"/>
    </source>
</evidence>
<feature type="region of interest" description="Disordered" evidence="1">
    <location>
        <begin position="88"/>
        <end position="132"/>
    </location>
</feature>
<dbReference type="Proteomes" id="UP001183586">
    <property type="component" value="Unassembled WGS sequence"/>
</dbReference>
<protein>
    <submittedName>
        <fullName evidence="2">Uncharacterized protein</fullName>
    </submittedName>
</protein>
<keyword evidence="3" id="KW-1185">Reference proteome</keyword>
<gene>
    <name evidence="2" type="ORF">RM641_07650</name>
</gene>
<organism evidence="2 3">
    <name type="scientific">Streptomyces dubilierae</name>
    <dbReference type="NCBI Taxonomy" id="3075533"/>
    <lineage>
        <taxon>Bacteria</taxon>
        <taxon>Bacillati</taxon>
        <taxon>Actinomycetota</taxon>
        <taxon>Actinomycetes</taxon>
        <taxon>Kitasatosporales</taxon>
        <taxon>Streptomycetaceae</taxon>
        <taxon>Streptomyces</taxon>
    </lineage>
</organism>
<accession>A0ABU2P572</accession>
<proteinExistence type="predicted"/>
<evidence type="ECO:0000313" key="2">
    <source>
        <dbReference type="EMBL" id="MDT0387298.1"/>
    </source>
</evidence>
<evidence type="ECO:0000313" key="3">
    <source>
        <dbReference type="Proteomes" id="UP001183586"/>
    </source>
</evidence>
<sequence length="275" mass="27124">MLREAELEVLLAAVLIHDGIDAEAEQRAVAAFRAARRAGARARTRRRDDWRPRERRLPGRSLKATLSVLLASLTLGGVAVAAIGSVASTDEPGERGQPPVSTPAPGPSAGGVTEDPAGSGSARPDHPGTAGDVEAHCRAYERVGGRGKALGATAWQRLVEAAGGETKVTAYCAEQEARAEEQTDGTTAPGKGEGTPGAGTPGAGNAGAGRGGSANAGDGPGGDGRGTGSQEGDPGAANSGSGGNGSGARDGAEDTTGNGSSGGQGKPAQPNDRRP</sequence>
<feature type="compositionally biased region" description="Gly residues" evidence="1">
    <location>
        <begin position="191"/>
        <end position="229"/>
    </location>
</feature>
<comment type="caution">
    <text evidence="2">The sequence shown here is derived from an EMBL/GenBank/DDBJ whole genome shotgun (WGS) entry which is preliminary data.</text>
</comment>
<dbReference type="RefSeq" id="WP_311680081.1">
    <property type="nucleotide sequence ID" value="NZ_JAVREU010000002.1"/>
</dbReference>
<reference evidence="3" key="1">
    <citation type="submission" date="2023-07" db="EMBL/GenBank/DDBJ databases">
        <title>30 novel species of actinomycetes from the DSMZ collection.</title>
        <authorList>
            <person name="Nouioui I."/>
        </authorList>
    </citation>
    <scope>NUCLEOTIDE SEQUENCE [LARGE SCALE GENOMIC DNA]</scope>
    <source>
        <strain evidence="3">DSM 41921</strain>
    </source>
</reference>
<name>A0ABU2P572_9ACTN</name>
<dbReference type="EMBL" id="JAVREU010000002">
    <property type="protein sequence ID" value="MDT0387298.1"/>
    <property type="molecule type" value="Genomic_DNA"/>
</dbReference>
<feature type="region of interest" description="Disordered" evidence="1">
    <location>
        <begin position="176"/>
        <end position="275"/>
    </location>
</feature>